<dbReference type="PANTHER" id="PTHR33223">
    <property type="entry name" value="CCHC-TYPE DOMAIN-CONTAINING PROTEIN"/>
    <property type="match status" value="1"/>
</dbReference>
<accession>A0A371E2B5</accession>
<evidence type="ECO:0000259" key="1">
    <source>
        <dbReference type="Pfam" id="PF03732"/>
    </source>
</evidence>
<name>A0A371E2B5_MUCPR</name>
<organism evidence="2 3">
    <name type="scientific">Mucuna pruriens</name>
    <name type="common">Velvet bean</name>
    <name type="synonym">Dolichos pruriens</name>
    <dbReference type="NCBI Taxonomy" id="157652"/>
    <lineage>
        <taxon>Eukaryota</taxon>
        <taxon>Viridiplantae</taxon>
        <taxon>Streptophyta</taxon>
        <taxon>Embryophyta</taxon>
        <taxon>Tracheophyta</taxon>
        <taxon>Spermatophyta</taxon>
        <taxon>Magnoliopsida</taxon>
        <taxon>eudicotyledons</taxon>
        <taxon>Gunneridae</taxon>
        <taxon>Pentapetalae</taxon>
        <taxon>rosids</taxon>
        <taxon>fabids</taxon>
        <taxon>Fabales</taxon>
        <taxon>Fabaceae</taxon>
        <taxon>Papilionoideae</taxon>
        <taxon>50 kb inversion clade</taxon>
        <taxon>NPAAA clade</taxon>
        <taxon>indigoferoid/millettioid clade</taxon>
        <taxon>Phaseoleae</taxon>
        <taxon>Mucuna</taxon>
    </lineage>
</organism>
<dbReference type="Proteomes" id="UP000257109">
    <property type="component" value="Unassembled WGS sequence"/>
</dbReference>
<dbReference type="AlphaFoldDB" id="A0A371E2B5"/>
<comment type="caution">
    <text evidence="2">The sequence shown here is derived from an EMBL/GenBank/DDBJ whole genome shotgun (WGS) entry which is preliminary data.</text>
</comment>
<proteinExistence type="predicted"/>
<feature type="domain" description="Retrotransposon gag" evidence="1">
    <location>
        <begin position="202"/>
        <end position="292"/>
    </location>
</feature>
<dbReference type="InterPro" id="IPR005162">
    <property type="entry name" value="Retrotrans_gag_dom"/>
</dbReference>
<reference evidence="2" key="1">
    <citation type="submission" date="2018-05" db="EMBL/GenBank/DDBJ databases">
        <title>Draft genome of Mucuna pruriens seed.</title>
        <authorList>
            <person name="Nnadi N.E."/>
            <person name="Vos R."/>
            <person name="Hasami M.H."/>
            <person name="Devisetty U.K."/>
            <person name="Aguiy J.C."/>
        </authorList>
    </citation>
    <scope>NUCLEOTIDE SEQUENCE [LARGE SCALE GENOMIC DNA]</scope>
    <source>
        <strain evidence="2">JCA_2017</strain>
    </source>
</reference>
<protein>
    <recommendedName>
        <fullName evidence="1">Retrotransposon gag domain-containing protein</fullName>
    </recommendedName>
</protein>
<evidence type="ECO:0000313" key="3">
    <source>
        <dbReference type="Proteomes" id="UP000257109"/>
    </source>
</evidence>
<gene>
    <name evidence="2" type="ORF">CR513_61681</name>
</gene>
<keyword evidence="3" id="KW-1185">Reference proteome</keyword>
<feature type="non-terminal residue" evidence="2">
    <location>
        <position position="1"/>
    </location>
</feature>
<dbReference type="Pfam" id="PF03732">
    <property type="entry name" value="Retrotrans_gag"/>
    <property type="match status" value="1"/>
</dbReference>
<evidence type="ECO:0000313" key="2">
    <source>
        <dbReference type="EMBL" id="RDX60196.1"/>
    </source>
</evidence>
<dbReference type="EMBL" id="QJKJ01017043">
    <property type="protein sequence ID" value="RDX60196.1"/>
    <property type="molecule type" value="Genomic_DNA"/>
</dbReference>
<dbReference type="PANTHER" id="PTHR33223:SF3">
    <property type="match status" value="1"/>
</dbReference>
<sequence length="364" mass="42127">MQDQGLGSSRLLERTDQVSGTLWWTNPSVPGHLRWNSTALPQRSLWEAEFTFPCIHTLCIDLMCMTRSSSNNLHKIAPEIDRTLYRLRKGRSANIGGSSSFISILESINNNCTTNHFDSFEYNSFDFKPNISNNKSHKREQMENNNRTLKKLATPDPTQSYELKYGLIHLLPNFHGLADEDPHKNLKEFHVGILEDYIKMKAFPFSLNGPAKDWLYLQLVLFNTWGDMKRMFLEKFFSASRTVTIRKEICGIMQQSGETLHEYWERFNKLCATCSHHQISEQLLIQYFYESLMMMDRNMIDAGSGRALMNEVDTIDNLRLENQLIELTSLVRQLTVRQHLQSAPLRVCGICTFVEHPTNMCSTL</sequence>